<accession>A0A0A9DHE8</accession>
<dbReference type="Gene3D" id="3.40.50.300">
    <property type="entry name" value="P-loop containing nucleotide triphosphate hydrolases"/>
    <property type="match status" value="1"/>
</dbReference>
<dbReference type="PANTHER" id="PTHR43553">
    <property type="entry name" value="HEAVY METAL TRANSPORTER"/>
    <property type="match status" value="1"/>
</dbReference>
<feature type="domain" description="ABC transporter" evidence="4">
    <location>
        <begin position="154"/>
        <end position="199"/>
    </location>
</feature>
<dbReference type="GO" id="GO:0009941">
    <property type="term" value="C:chloroplast envelope"/>
    <property type="evidence" value="ECO:0007669"/>
    <property type="project" value="TreeGrafter"/>
</dbReference>
<dbReference type="InterPro" id="IPR027417">
    <property type="entry name" value="P-loop_NTPase"/>
</dbReference>
<dbReference type="EMBL" id="GBRH01210644">
    <property type="protein sequence ID" value="JAD87251.1"/>
    <property type="molecule type" value="Transcribed_RNA"/>
</dbReference>
<dbReference type="GO" id="GO:0005524">
    <property type="term" value="F:ATP binding"/>
    <property type="evidence" value="ECO:0007669"/>
    <property type="project" value="UniProtKB-KW"/>
</dbReference>
<dbReference type="InterPro" id="IPR003439">
    <property type="entry name" value="ABC_transporter-like_ATP-bd"/>
</dbReference>
<keyword evidence="2" id="KW-0547">Nucleotide-binding</keyword>
<evidence type="ECO:0000256" key="3">
    <source>
        <dbReference type="ARBA" id="ARBA00022840"/>
    </source>
</evidence>
<sequence>MVFFRYPSSVSLCCAQEPQFLLPPRPPAVSRIFPLRSISHPPATHLPLPATAAFVPGSSPSHWDVCLTLPSCIDERSSQPLTLRPGSSKAPFSAMLAAGTAVAVPTAAYYSPVKPVRRWRSSWRCRAARVKAGYSQLEVRKVTYRPPGTEQNLLNEISLSLPEKSFGLIFGRSGSGKTTLLQLLARLSEPTSGTICIQKYDDSGKRTGLS</sequence>
<evidence type="ECO:0000256" key="2">
    <source>
        <dbReference type="ARBA" id="ARBA00022741"/>
    </source>
</evidence>
<dbReference type="InterPro" id="IPR050095">
    <property type="entry name" value="ECF_ABC_transporter_ATP-bd"/>
</dbReference>
<keyword evidence="3" id="KW-0067">ATP-binding</keyword>
<organism evidence="5">
    <name type="scientific">Arundo donax</name>
    <name type="common">Giant reed</name>
    <name type="synonym">Donax arundinaceus</name>
    <dbReference type="NCBI Taxonomy" id="35708"/>
    <lineage>
        <taxon>Eukaryota</taxon>
        <taxon>Viridiplantae</taxon>
        <taxon>Streptophyta</taxon>
        <taxon>Embryophyta</taxon>
        <taxon>Tracheophyta</taxon>
        <taxon>Spermatophyta</taxon>
        <taxon>Magnoliopsida</taxon>
        <taxon>Liliopsida</taxon>
        <taxon>Poales</taxon>
        <taxon>Poaceae</taxon>
        <taxon>PACMAD clade</taxon>
        <taxon>Arundinoideae</taxon>
        <taxon>Arundineae</taxon>
        <taxon>Arundo</taxon>
    </lineage>
</organism>
<dbReference type="PANTHER" id="PTHR43553:SF1">
    <property type="entry name" value="ABC TRANSPORTER I FAMILY MEMBER 11, CHLOROPLASTIC"/>
    <property type="match status" value="1"/>
</dbReference>
<reference evidence="5" key="1">
    <citation type="submission" date="2014-09" db="EMBL/GenBank/DDBJ databases">
        <authorList>
            <person name="Magalhaes I.L.F."/>
            <person name="Oliveira U."/>
            <person name="Santos F.R."/>
            <person name="Vidigal T.H.D.A."/>
            <person name="Brescovit A.D."/>
            <person name="Santos A.J."/>
        </authorList>
    </citation>
    <scope>NUCLEOTIDE SEQUENCE</scope>
    <source>
        <tissue evidence="5">Shoot tissue taken approximately 20 cm above the soil surface</tissue>
    </source>
</reference>
<evidence type="ECO:0000256" key="1">
    <source>
        <dbReference type="ARBA" id="ARBA00022448"/>
    </source>
</evidence>
<dbReference type="GO" id="GO:0016887">
    <property type="term" value="F:ATP hydrolysis activity"/>
    <property type="evidence" value="ECO:0007669"/>
    <property type="project" value="InterPro"/>
</dbReference>
<dbReference type="Pfam" id="PF00005">
    <property type="entry name" value="ABC_tran"/>
    <property type="match status" value="1"/>
</dbReference>
<name>A0A0A9DHE8_ARUDO</name>
<dbReference type="AlphaFoldDB" id="A0A0A9DHE8"/>
<keyword evidence="1" id="KW-0813">Transport</keyword>
<proteinExistence type="predicted"/>
<evidence type="ECO:0000259" key="4">
    <source>
        <dbReference type="Pfam" id="PF00005"/>
    </source>
</evidence>
<evidence type="ECO:0000313" key="5">
    <source>
        <dbReference type="EMBL" id="JAD87251.1"/>
    </source>
</evidence>
<dbReference type="SUPFAM" id="SSF52540">
    <property type="entry name" value="P-loop containing nucleoside triphosphate hydrolases"/>
    <property type="match status" value="1"/>
</dbReference>
<dbReference type="GO" id="GO:0042626">
    <property type="term" value="F:ATPase-coupled transmembrane transporter activity"/>
    <property type="evidence" value="ECO:0007669"/>
    <property type="project" value="TreeGrafter"/>
</dbReference>
<reference evidence="5" key="2">
    <citation type="journal article" date="2015" name="Data Brief">
        <title>Shoot transcriptome of the giant reed, Arundo donax.</title>
        <authorList>
            <person name="Barrero R.A."/>
            <person name="Guerrero F.D."/>
            <person name="Moolhuijzen P."/>
            <person name="Goolsby J.A."/>
            <person name="Tidwell J."/>
            <person name="Bellgard S.E."/>
            <person name="Bellgard M.I."/>
        </authorList>
    </citation>
    <scope>NUCLEOTIDE SEQUENCE</scope>
    <source>
        <tissue evidence="5">Shoot tissue taken approximately 20 cm above the soil surface</tissue>
    </source>
</reference>
<protein>
    <recommendedName>
        <fullName evidence="4">ABC transporter domain-containing protein</fullName>
    </recommendedName>
</protein>